<name>A0AAW1Y1V0_RUBAR</name>
<evidence type="ECO:0008006" key="4">
    <source>
        <dbReference type="Google" id="ProtNLM"/>
    </source>
</evidence>
<dbReference type="AlphaFoldDB" id="A0AAW1Y1V0"/>
<evidence type="ECO:0000313" key="3">
    <source>
        <dbReference type="Proteomes" id="UP001457282"/>
    </source>
</evidence>
<organism evidence="2 3">
    <name type="scientific">Rubus argutus</name>
    <name type="common">Southern blackberry</name>
    <dbReference type="NCBI Taxonomy" id="59490"/>
    <lineage>
        <taxon>Eukaryota</taxon>
        <taxon>Viridiplantae</taxon>
        <taxon>Streptophyta</taxon>
        <taxon>Embryophyta</taxon>
        <taxon>Tracheophyta</taxon>
        <taxon>Spermatophyta</taxon>
        <taxon>Magnoliopsida</taxon>
        <taxon>eudicotyledons</taxon>
        <taxon>Gunneridae</taxon>
        <taxon>Pentapetalae</taxon>
        <taxon>rosids</taxon>
        <taxon>fabids</taxon>
        <taxon>Rosales</taxon>
        <taxon>Rosaceae</taxon>
        <taxon>Rosoideae</taxon>
        <taxon>Rosoideae incertae sedis</taxon>
        <taxon>Rubus</taxon>
    </lineage>
</organism>
<dbReference type="PANTHER" id="PTHR46890">
    <property type="entry name" value="NON-LTR RETROLELEMENT REVERSE TRANSCRIPTASE-LIKE PROTEIN-RELATED"/>
    <property type="match status" value="1"/>
</dbReference>
<dbReference type="EMBL" id="JBEDUW010000002">
    <property type="protein sequence ID" value="KAK9943002.1"/>
    <property type="molecule type" value="Genomic_DNA"/>
</dbReference>
<reference evidence="2 3" key="1">
    <citation type="journal article" date="2023" name="G3 (Bethesda)">
        <title>A chromosome-length genome assembly and annotation of blackberry (Rubus argutus, cv. 'Hillquist').</title>
        <authorList>
            <person name="Bruna T."/>
            <person name="Aryal R."/>
            <person name="Dudchenko O."/>
            <person name="Sargent D.J."/>
            <person name="Mead D."/>
            <person name="Buti M."/>
            <person name="Cavallini A."/>
            <person name="Hytonen T."/>
            <person name="Andres J."/>
            <person name="Pham M."/>
            <person name="Weisz D."/>
            <person name="Mascagni F."/>
            <person name="Usai G."/>
            <person name="Natali L."/>
            <person name="Bassil N."/>
            <person name="Fernandez G.E."/>
            <person name="Lomsadze A."/>
            <person name="Armour M."/>
            <person name="Olukolu B."/>
            <person name="Poorten T."/>
            <person name="Britton C."/>
            <person name="Davik J."/>
            <person name="Ashrafi H."/>
            <person name="Aiden E.L."/>
            <person name="Borodovsky M."/>
            <person name="Worthington M."/>
        </authorList>
    </citation>
    <scope>NUCLEOTIDE SEQUENCE [LARGE SCALE GENOMIC DNA]</scope>
    <source>
        <strain evidence="2">PI 553951</strain>
    </source>
</reference>
<dbReference type="Proteomes" id="UP001457282">
    <property type="component" value="Unassembled WGS sequence"/>
</dbReference>
<accession>A0AAW1Y1V0</accession>
<evidence type="ECO:0000313" key="2">
    <source>
        <dbReference type="EMBL" id="KAK9943002.1"/>
    </source>
</evidence>
<protein>
    <recommendedName>
        <fullName evidence="4">Reverse transcriptase domain-containing protein</fullName>
    </recommendedName>
</protein>
<feature type="compositionally biased region" description="Polar residues" evidence="1">
    <location>
        <begin position="291"/>
        <end position="307"/>
    </location>
</feature>
<sequence length="336" mass="37260">MMTVLGFPQRFMDLIMDCVSTVSYSILIHGSPFGKITPMRGIHQGDPLSPYLFLLVAEGFSALLRKAEKDKGGTRRPNSKVWQIECGIEFKVGKERFFLGLRADVGVNPSILWRSFLWGRAVLEKGLRWRVGTVCFREITRKMLYLYKRSPIINISSFINFHHRPPPPSSPCSNLHRRLQAAPPLPSLNPAIPRDHISPNTGVVFAATSLLRCSLTPRRRRLRRHSYIRAQPLAPPQGIDHFCPKSSSSLPFRPGRDPPSALKSAANSPAISSSLPSLRRHFHGPVPTAQAAPNSLFPISSVPSTQPDGVAFNCPPPSRPLSRSSLQGRKIESNGN</sequence>
<keyword evidence="3" id="KW-1185">Reference proteome</keyword>
<comment type="caution">
    <text evidence="2">The sequence shown here is derived from an EMBL/GenBank/DDBJ whole genome shotgun (WGS) entry which is preliminary data.</text>
</comment>
<evidence type="ECO:0000256" key="1">
    <source>
        <dbReference type="SAM" id="MobiDB-lite"/>
    </source>
</evidence>
<gene>
    <name evidence="2" type="ORF">M0R45_008630</name>
</gene>
<proteinExistence type="predicted"/>
<feature type="region of interest" description="Disordered" evidence="1">
    <location>
        <begin position="238"/>
        <end position="336"/>
    </location>
</feature>
<feature type="compositionally biased region" description="Polar residues" evidence="1">
    <location>
        <begin position="265"/>
        <end position="276"/>
    </location>
</feature>
<dbReference type="PANTHER" id="PTHR46890:SF48">
    <property type="entry name" value="RNA-DIRECTED DNA POLYMERASE"/>
    <property type="match status" value="1"/>
</dbReference>
<dbReference type="InterPro" id="IPR052343">
    <property type="entry name" value="Retrotransposon-Effector_Assoc"/>
</dbReference>